<dbReference type="AlphaFoldDB" id="A0A8S9RDE3"/>
<proteinExistence type="predicted"/>
<comment type="caution">
    <text evidence="1">The sequence shown here is derived from an EMBL/GenBank/DDBJ whole genome shotgun (WGS) entry which is preliminary data.</text>
</comment>
<name>A0A8S9RDE3_BRACR</name>
<sequence length="147" mass="16232">MTPSSVSLRFLPEAVVSVDDSIVCLTPSSRSVHLLCQTVVSLTPSSLSLGLLSRSRVIGFVWKRQWSVSFIPEPTRVSQKDLTSSKPEPESFQNLLHSHQPNTSFSFVTREPSIELSSSDVSVFGGRLVTEEDNVFDVMKVVVFCIT</sequence>
<gene>
    <name evidence="1" type="ORF">F2Q69_00062337</name>
</gene>
<protein>
    <submittedName>
        <fullName evidence="1">Uncharacterized protein</fullName>
    </submittedName>
</protein>
<organism evidence="1 2">
    <name type="scientific">Brassica cretica</name>
    <name type="common">Mustard</name>
    <dbReference type="NCBI Taxonomy" id="69181"/>
    <lineage>
        <taxon>Eukaryota</taxon>
        <taxon>Viridiplantae</taxon>
        <taxon>Streptophyta</taxon>
        <taxon>Embryophyta</taxon>
        <taxon>Tracheophyta</taxon>
        <taxon>Spermatophyta</taxon>
        <taxon>Magnoliopsida</taxon>
        <taxon>eudicotyledons</taxon>
        <taxon>Gunneridae</taxon>
        <taxon>Pentapetalae</taxon>
        <taxon>rosids</taxon>
        <taxon>malvids</taxon>
        <taxon>Brassicales</taxon>
        <taxon>Brassicaceae</taxon>
        <taxon>Brassiceae</taxon>
        <taxon>Brassica</taxon>
    </lineage>
</organism>
<accession>A0A8S9RDE3</accession>
<reference evidence="1" key="1">
    <citation type="submission" date="2019-12" db="EMBL/GenBank/DDBJ databases">
        <title>Genome sequencing and annotation of Brassica cretica.</title>
        <authorList>
            <person name="Studholme D.J."/>
            <person name="Sarris P."/>
        </authorList>
    </citation>
    <scope>NUCLEOTIDE SEQUENCE</scope>
    <source>
        <strain evidence="1">PFS-109/04</strain>
        <tissue evidence="1">Leaf</tissue>
    </source>
</reference>
<dbReference type="Proteomes" id="UP000712600">
    <property type="component" value="Unassembled WGS sequence"/>
</dbReference>
<dbReference type="EMBL" id="QGKX02000095">
    <property type="protein sequence ID" value="KAF3570831.1"/>
    <property type="molecule type" value="Genomic_DNA"/>
</dbReference>
<evidence type="ECO:0000313" key="1">
    <source>
        <dbReference type="EMBL" id="KAF3570831.1"/>
    </source>
</evidence>
<evidence type="ECO:0000313" key="2">
    <source>
        <dbReference type="Proteomes" id="UP000712600"/>
    </source>
</evidence>